<keyword evidence="2" id="KW-1185">Reference proteome</keyword>
<dbReference type="Proteomes" id="UP001305414">
    <property type="component" value="Unassembled WGS sequence"/>
</dbReference>
<evidence type="ECO:0000313" key="1">
    <source>
        <dbReference type="EMBL" id="KAK5635191.1"/>
    </source>
</evidence>
<sequence>MSPSKSQIKLNSRSAGPTVLKMAITLRARLRGNAELTKNDACFPRKRGHTSLQNQMDTLLTDITAKQRNPGGQFVFQDSLVVTQILL</sequence>
<evidence type="ECO:0000313" key="2">
    <source>
        <dbReference type="Proteomes" id="UP001305414"/>
    </source>
</evidence>
<proteinExistence type="predicted"/>
<comment type="caution">
    <text evidence="1">The sequence shown here is derived from an EMBL/GenBank/DDBJ whole genome shotgun (WGS) entry which is preliminary data.</text>
</comment>
<organism evidence="1 2">
    <name type="scientific">Xylaria bambusicola</name>
    <dbReference type="NCBI Taxonomy" id="326684"/>
    <lineage>
        <taxon>Eukaryota</taxon>
        <taxon>Fungi</taxon>
        <taxon>Dikarya</taxon>
        <taxon>Ascomycota</taxon>
        <taxon>Pezizomycotina</taxon>
        <taxon>Sordariomycetes</taxon>
        <taxon>Xylariomycetidae</taxon>
        <taxon>Xylariales</taxon>
        <taxon>Xylariaceae</taxon>
        <taxon>Xylaria</taxon>
    </lineage>
</organism>
<name>A0AAN7UXS3_9PEZI</name>
<dbReference type="AlphaFoldDB" id="A0AAN7UXS3"/>
<gene>
    <name evidence="1" type="ORF">RRF57_010903</name>
</gene>
<reference evidence="1 2" key="1">
    <citation type="submission" date="2023-10" db="EMBL/GenBank/DDBJ databases">
        <title>Draft genome sequence of Xylaria bambusicola isolate GMP-LS, the root and basal stem rot pathogen of sugarcane in Indonesia.</title>
        <authorList>
            <person name="Selvaraj P."/>
            <person name="Muralishankar V."/>
            <person name="Muruganantham S."/>
            <person name="Sp S."/>
            <person name="Haryani S."/>
            <person name="Lau K.J.X."/>
            <person name="Naqvi N.I."/>
        </authorList>
    </citation>
    <scope>NUCLEOTIDE SEQUENCE [LARGE SCALE GENOMIC DNA]</scope>
    <source>
        <strain evidence="1">GMP-LS</strain>
    </source>
</reference>
<dbReference type="EMBL" id="JAWHQM010000050">
    <property type="protein sequence ID" value="KAK5635191.1"/>
    <property type="molecule type" value="Genomic_DNA"/>
</dbReference>
<accession>A0AAN7UXS3</accession>
<protein>
    <submittedName>
        <fullName evidence="1">Uncharacterized protein</fullName>
    </submittedName>
</protein>